<organism evidence="6 7">
    <name type="scientific">Vulcaniibacterium tengchongense</name>
    <dbReference type="NCBI Taxonomy" id="1273429"/>
    <lineage>
        <taxon>Bacteria</taxon>
        <taxon>Pseudomonadati</taxon>
        <taxon>Pseudomonadota</taxon>
        <taxon>Gammaproteobacteria</taxon>
        <taxon>Lysobacterales</taxon>
        <taxon>Lysobacteraceae</taxon>
        <taxon>Vulcaniibacterium</taxon>
    </lineage>
</organism>
<dbReference type="Pfam" id="PF01476">
    <property type="entry name" value="LysM"/>
    <property type="match status" value="1"/>
</dbReference>
<dbReference type="InterPro" id="IPR038440">
    <property type="entry name" value="FimV_C_sf"/>
</dbReference>
<keyword evidence="4" id="KW-0732">Signal</keyword>
<keyword evidence="3" id="KW-0812">Transmembrane</keyword>
<dbReference type="EMBL" id="RKQN01000001">
    <property type="protein sequence ID" value="RPE81396.1"/>
    <property type="molecule type" value="Genomic_DNA"/>
</dbReference>
<dbReference type="Gene3D" id="1.20.58.2200">
    <property type="match status" value="1"/>
</dbReference>
<comment type="caution">
    <text evidence="6">The sequence shown here is derived from an EMBL/GenBank/DDBJ whole genome shotgun (WGS) entry which is preliminary data.</text>
</comment>
<keyword evidence="1" id="KW-0175">Coiled coil</keyword>
<dbReference type="NCBIfam" id="TIGR03504">
    <property type="entry name" value="FimV_Cterm"/>
    <property type="match status" value="1"/>
</dbReference>
<feature type="domain" description="LysM" evidence="5">
    <location>
        <begin position="210"/>
        <end position="266"/>
    </location>
</feature>
<evidence type="ECO:0000256" key="1">
    <source>
        <dbReference type="SAM" id="Coils"/>
    </source>
</evidence>
<dbReference type="Pfam" id="PF25800">
    <property type="entry name" value="FimV_N"/>
    <property type="match status" value="1"/>
</dbReference>
<dbReference type="PROSITE" id="PS51782">
    <property type="entry name" value="LYSM"/>
    <property type="match status" value="1"/>
</dbReference>
<dbReference type="Gene3D" id="3.10.350.10">
    <property type="entry name" value="LysM domain"/>
    <property type="match status" value="1"/>
</dbReference>
<reference evidence="6 7" key="1">
    <citation type="submission" date="2018-11" db="EMBL/GenBank/DDBJ databases">
        <title>Genomic Encyclopedia of Type Strains, Phase IV (KMG-IV): sequencing the most valuable type-strain genomes for metagenomic binning, comparative biology and taxonomic classification.</title>
        <authorList>
            <person name="Goeker M."/>
        </authorList>
    </citation>
    <scope>NUCLEOTIDE SEQUENCE [LARGE SCALE GENOMIC DNA]</scope>
    <source>
        <strain evidence="6 7">DSM 25623</strain>
    </source>
</reference>
<dbReference type="AlphaFoldDB" id="A0A3N4VEH7"/>
<dbReference type="InterPro" id="IPR020011">
    <property type="entry name" value="FimV_C"/>
</dbReference>
<evidence type="ECO:0000256" key="4">
    <source>
        <dbReference type="SAM" id="SignalP"/>
    </source>
</evidence>
<keyword evidence="3" id="KW-1133">Transmembrane helix</keyword>
<feature type="compositionally biased region" description="Low complexity" evidence="2">
    <location>
        <begin position="171"/>
        <end position="195"/>
    </location>
</feature>
<evidence type="ECO:0000256" key="2">
    <source>
        <dbReference type="SAM" id="MobiDB-lite"/>
    </source>
</evidence>
<feature type="region of interest" description="Disordered" evidence="2">
    <location>
        <begin position="156"/>
        <end position="215"/>
    </location>
</feature>
<evidence type="ECO:0000313" key="7">
    <source>
        <dbReference type="Proteomes" id="UP000269708"/>
    </source>
</evidence>
<dbReference type="Proteomes" id="UP000269708">
    <property type="component" value="Unassembled WGS sequence"/>
</dbReference>
<evidence type="ECO:0000256" key="3">
    <source>
        <dbReference type="SAM" id="Phobius"/>
    </source>
</evidence>
<dbReference type="InterPro" id="IPR020012">
    <property type="entry name" value="LysM_FimV"/>
</dbReference>
<evidence type="ECO:0000259" key="5">
    <source>
        <dbReference type="PROSITE" id="PS51782"/>
    </source>
</evidence>
<protein>
    <submittedName>
        <fullName evidence="6">Pilus assembly protein FimV</fullName>
    </submittedName>
</protein>
<feature type="transmembrane region" description="Helical" evidence="3">
    <location>
        <begin position="420"/>
        <end position="440"/>
    </location>
</feature>
<dbReference type="CDD" id="cd00118">
    <property type="entry name" value="LysM"/>
    <property type="match status" value="1"/>
</dbReference>
<name>A0A3N4VEH7_9GAMM</name>
<dbReference type="InterPro" id="IPR057840">
    <property type="entry name" value="FimV_N"/>
</dbReference>
<evidence type="ECO:0000313" key="6">
    <source>
        <dbReference type="EMBL" id="RPE81396.1"/>
    </source>
</evidence>
<keyword evidence="7" id="KW-1185">Reference proteome</keyword>
<feature type="region of interest" description="Disordered" evidence="2">
    <location>
        <begin position="463"/>
        <end position="492"/>
    </location>
</feature>
<proteinExistence type="predicted"/>
<gene>
    <name evidence="6" type="ORF">EDC50_0584</name>
</gene>
<dbReference type="InterPro" id="IPR036779">
    <property type="entry name" value="LysM_dom_sf"/>
</dbReference>
<feature type="chain" id="PRO_5018133648" evidence="4">
    <location>
        <begin position="23"/>
        <end position="565"/>
    </location>
</feature>
<dbReference type="RefSeq" id="WP_244922519.1">
    <property type="nucleotide sequence ID" value="NZ_RKQN01000001.1"/>
</dbReference>
<sequence>MKHYARTALTLALALASGTAAALGLGQIEVKSKLGEPFLAEIPIVSNDPSELENLQAELASPAVFARVGLQPPAGVVADLQFAPALDASGKPVIRVSSQRPVDQPLLTFLVSVDWGQGRLVREYSALVDAPRTVSAPLQPPVDEAVASAPNVIERPPLATPEAAPPPEPAPGAGAERPDAQAIAARPAAPAQAAVAPPPRRVAEPSGPGEDYTVRRGDTLSTIAARLPGEGGHTLDQAMIALLRANPDAFIGGNINRLKAGAVLRVPAQAELASVDAQQARQLVGSQIRQWREARRAVPQPATDAVAPGPSVADVAAASRSADARLEIVPPGAAQAAKAGTQSGIQAGGEGDMLRQELQQTRETLAARDAEIQELKSRIGELEQLQRKQQELIALKDSELAAAQQRLAQRENAQAGASPLPWLGGGAVLALALLGGWWLSRRRPARPVFRAPIAAAEPSLADAFAPDSAEPAATPEPAPRAPARHDAAPPAEAPAQPVVLFAAAGEAARSEPSLAPVPGQERLELARAYLDLGDRDSARQLLHEVAAEGDQAARQQAARMLQDLG</sequence>
<accession>A0A3N4VEH7</accession>
<dbReference type="NCBIfam" id="TIGR03505">
    <property type="entry name" value="FimV_core"/>
    <property type="match status" value="1"/>
</dbReference>
<keyword evidence="3" id="KW-0472">Membrane</keyword>
<dbReference type="InterPro" id="IPR018392">
    <property type="entry name" value="LysM"/>
</dbReference>
<feature type="coiled-coil region" evidence="1">
    <location>
        <begin position="358"/>
        <end position="392"/>
    </location>
</feature>
<feature type="signal peptide" evidence="4">
    <location>
        <begin position="1"/>
        <end position="22"/>
    </location>
</feature>